<evidence type="ECO:0000313" key="7">
    <source>
        <dbReference type="Proteomes" id="UP000604765"/>
    </source>
</evidence>
<name>A0ABQ3W0M8_9LACO</name>
<dbReference type="EMBL" id="BNJR01000011">
    <property type="protein sequence ID" value="GHP13699.1"/>
    <property type="molecule type" value="Genomic_DNA"/>
</dbReference>
<feature type="domain" description="D-isomer specific 2-hydroxyacid dehydrogenase NAD-binding" evidence="5">
    <location>
        <begin position="103"/>
        <end position="265"/>
    </location>
</feature>
<organism evidence="6 7">
    <name type="scientific">Lentilactobacillus fungorum</name>
    <dbReference type="NCBI Taxonomy" id="2201250"/>
    <lineage>
        <taxon>Bacteria</taxon>
        <taxon>Bacillati</taxon>
        <taxon>Bacillota</taxon>
        <taxon>Bacilli</taxon>
        <taxon>Lactobacillales</taxon>
        <taxon>Lactobacillaceae</taxon>
        <taxon>Lentilactobacillus</taxon>
    </lineage>
</organism>
<protein>
    <submittedName>
        <fullName evidence="6">D-3-phosphoglycerate dehydrogenase</fullName>
    </submittedName>
</protein>
<dbReference type="PANTHER" id="PTHR42938:SF47">
    <property type="entry name" value="HYDROXYPYRUVATE REDUCTASE"/>
    <property type="match status" value="1"/>
</dbReference>
<keyword evidence="7" id="KW-1185">Reference proteome</keyword>
<dbReference type="RefSeq" id="WP_203629738.1">
    <property type="nucleotide sequence ID" value="NZ_BNJR01000011.1"/>
</dbReference>
<dbReference type="SUPFAM" id="SSF52283">
    <property type="entry name" value="Formate/glycerate dehydrogenase catalytic domain-like"/>
    <property type="match status" value="1"/>
</dbReference>
<dbReference type="Proteomes" id="UP000604765">
    <property type="component" value="Unassembled WGS sequence"/>
</dbReference>
<dbReference type="Pfam" id="PF00389">
    <property type="entry name" value="2-Hacid_dh"/>
    <property type="match status" value="1"/>
</dbReference>
<gene>
    <name evidence="6" type="primary">serA3</name>
    <name evidence="6" type="ORF">YK48G_11240</name>
</gene>
<dbReference type="PANTHER" id="PTHR42938">
    <property type="entry name" value="FORMATE DEHYDROGENASE 1"/>
    <property type="match status" value="1"/>
</dbReference>
<comment type="similarity">
    <text evidence="1 3">Belongs to the D-isomer specific 2-hydroxyacid dehydrogenase family.</text>
</comment>
<accession>A0ABQ3W0M8</accession>
<dbReference type="Pfam" id="PF02826">
    <property type="entry name" value="2-Hacid_dh_C"/>
    <property type="match status" value="1"/>
</dbReference>
<sequence length="392" mass="43512">MFEVKTIDRFDLTDFAGDVFKESNTDTPDAILVRSSHVDSHLISDRLLVIARAGTGVNTINLEACTQNGTAVFNTPGVNANAVKELIVQALFRCVRPLNAAIEMTENLTASDGQSLQEAAEAKRGDFIGEELYGRTIGILGLGTIGQRLADACYHMGMQVIGYNRSRKNLRHVQQFEDLNEVLEVADFVVVLLPLTNETKGMLSTASFEKMRDTAYLLNFGRGDIVDNQALLTALDHNEIAGYISDFPTAELQNHPNITLLPHLGGNTIEALTHSANTILQNLLDFLEYGTVRRSVNFPQVDLPFTSPQRLTFFSYARESLWADVNDIVNHYGVPVKEMMGNTRAGYAYTIVNTDLTAISQQTADQMLAELNGIDEMLRVRLLTNPTWENWH</sequence>
<comment type="caution">
    <text evidence="6">The sequence shown here is derived from an EMBL/GenBank/DDBJ whole genome shotgun (WGS) entry which is preliminary data.</text>
</comment>
<dbReference type="Gene3D" id="3.40.50.720">
    <property type="entry name" value="NAD(P)-binding Rossmann-like Domain"/>
    <property type="match status" value="2"/>
</dbReference>
<dbReference type="InterPro" id="IPR006140">
    <property type="entry name" value="D-isomer_DH_NAD-bd"/>
</dbReference>
<proteinExistence type="inferred from homology"/>
<dbReference type="InterPro" id="IPR036291">
    <property type="entry name" value="NAD(P)-bd_dom_sf"/>
</dbReference>
<evidence type="ECO:0000313" key="6">
    <source>
        <dbReference type="EMBL" id="GHP13699.1"/>
    </source>
</evidence>
<evidence type="ECO:0000259" key="5">
    <source>
        <dbReference type="Pfam" id="PF02826"/>
    </source>
</evidence>
<evidence type="ECO:0000256" key="1">
    <source>
        <dbReference type="ARBA" id="ARBA00005854"/>
    </source>
</evidence>
<evidence type="ECO:0000256" key="3">
    <source>
        <dbReference type="RuleBase" id="RU003719"/>
    </source>
</evidence>
<feature type="domain" description="D-isomer specific 2-hydroxyacid dehydrogenase catalytic" evidence="4">
    <location>
        <begin position="29"/>
        <end position="297"/>
    </location>
</feature>
<keyword evidence="2 3" id="KW-0560">Oxidoreductase</keyword>
<dbReference type="SUPFAM" id="SSF51735">
    <property type="entry name" value="NAD(P)-binding Rossmann-fold domains"/>
    <property type="match status" value="1"/>
</dbReference>
<reference evidence="6 7" key="1">
    <citation type="journal article" date="2021" name="Int. J. Syst. Evol. Microbiol.">
        <title>Lentilactobacillus fungorum sp. nov., isolated from spent mushroom substrates.</title>
        <authorList>
            <person name="Tohno M."/>
            <person name="Tanizawa Y."/>
            <person name="Kojima Y."/>
            <person name="Sakamoto M."/>
            <person name="Ohkuma M."/>
            <person name="Kobayashi H."/>
        </authorList>
    </citation>
    <scope>NUCLEOTIDE SEQUENCE [LARGE SCALE GENOMIC DNA]</scope>
    <source>
        <strain evidence="6 7">YK48G</strain>
    </source>
</reference>
<evidence type="ECO:0000256" key="2">
    <source>
        <dbReference type="ARBA" id="ARBA00023002"/>
    </source>
</evidence>
<dbReference type="PROSITE" id="PS00671">
    <property type="entry name" value="D_2_HYDROXYACID_DH_3"/>
    <property type="match status" value="1"/>
</dbReference>
<evidence type="ECO:0000259" key="4">
    <source>
        <dbReference type="Pfam" id="PF00389"/>
    </source>
</evidence>
<dbReference type="InterPro" id="IPR029753">
    <property type="entry name" value="D-isomer_DH_CS"/>
</dbReference>
<dbReference type="InterPro" id="IPR006139">
    <property type="entry name" value="D-isomer_2_OHA_DH_cat_dom"/>
</dbReference>